<gene>
    <name evidence="2" type="ORF">BGZ95_000191</name>
</gene>
<feature type="compositionally biased region" description="Basic and acidic residues" evidence="1">
    <location>
        <begin position="44"/>
        <end position="56"/>
    </location>
</feature>
<reference evidence="2" key="1">
    <citation type="journal article" date="2020" name="Fungal Divers.">
        <title>Resolving the Mortierellaceae phylogeny through synthesis of multi-gene phylogenetics and phylogenomics.</title>
        <authorList>
            <person name="Vandepol N."/>
            <person name="Liber J."/>
            <person name="Desiro A."/>
            <person name="Na H."/>
            <person name="Kennedy M."/>
            <person name="Barry K."/>
            <person name="Grigoriev I.V."/>
            <person name="Miller A.N."/>
            <person name="O'Donnell K."/>
            <person name="Stajich J.E."/>
            <person name="Bonito G."/>
        </authorList>
    </citation>
    <scope>NUCLEOTIDE SEQUENCE</scope>
    <source>
        <strain evidence="2">NRRL 28262</strain>
    </source>
</reference>
<sequence>MDAYGQNILPHLNNHNHYYQEQECQHQHQGEQVLHHQGQQVLHHQGEQVHQHKYKGEQVHQHIHNGEYHHHLHLQDLLGSISLGNSGDNKPTTTASTAAPISAIASNSTSTTKMGDPILCAEYDSITLRISQLKSAHLDALQAIHAPTPAASQQIQPLPAPALKAEQKFFYDVYSVWLTHQNNLRAYSNALERSIHGLEERRVEIIKGLLKAQ</sequence>
<protein>
    <submittedName>
        <fullName evidence="2">Uncharacterized protein</fullName>
    </submittedName>
</protein>
<proteinExistence type="predicted"/>
<evidence type="ECO:0000256" key="1">
    <source>
        <dbReference type="SAM" id="MobiDB-lite"/>
    </source>
</evidence>
<dbReference type="EMBL" id="JAAAIL010001028">
    <property type="protein sequence ID" value="KAG0271937.1"/>
    <property type="molecule type" value="Genomic_DNA"/>
</dbReference>
<dbReference type="Proteomes" id="UP001194580">
    <property type="component" value="Unassembled WGS sequence"/>
</dbReference>
<feature type="region of interest" description="Disordered" evidence="1">
    <location>
        <begin position="25"/>
        <end position="56"/>
    </location>
</feature>
<evidence type="ECO:0000313" key="2">
    <source>
        <dbReference type="EMBL" id="KAG0271937.1"/>
    </source>
</evidence>
<accession>A0AAD4D8L7</accession>
<evidence type="ECO:0000313" key="3">
    <source>
        <dbReference type="Proteomes" id="UP001194580"/>
    </source>
</evidence>
<dbReference type="AlphaFoldDB" id="A0AAD4D8L7"/>
<feature type="compositionally biased region" description="Low complexity" evidence="1">
    <location>
        <begin position="30"/>
        <end position="43"/>
    </location>
</feature>
<organism evidence="2 3">
    <name type="scientific">Linnemannia exigua</name>
    <dbReference type="NCBI Taxonomy" id="604196"/>
    <lineage>
        <taxon>Eukaryota</taxon>
        <taxon>Fungi</taxon>
        <taxon>Fungi incertae sedis</taxon>
        <taxon>Mucoromycota</taxon>
        <taxon>Mortierellomycotina</taxon>
        <taxon>Mortierellomycetes</taxon>
        <taxon>Mortierellales</taxon>
        <taxon>Mortierellaceae</taxon>
        <taxon>Linnemannia</taxon>
    </lineage>
</organism>
<keyword evidence="3" id="KW-1185">Reference proteome</keyword>
<name>A0AAD4D8L7_9FUNG</name>
<comment type="caution">
    <text evidence="2">The sequence shown here is derived from an EMBL/GenBank/DDBJ whole genome shotgun (WGS) entry which is preliminary data.</text>
</comment>